<proteinExistence type="predicted"/>
<dbReference type="EMBL" id="PUHR01000008">
    <property type="protein sequence ID" value="KAG0671760.1"/>
    <property type="molecule type" value="Genomic_DNA"/>
</dbReference>
<evidence type="ECO:0000313" key="1">
    <source>
        <dbReference type="EMBL" id="KAG0671760.1"/>
    </source>
</evidence>
<evidence type="ECO:0000313" key="2">
    <source>
        <dbReference type="Proteomes" id="UP000750334"/>
    </source>
</evidence>
<reference evidence="1 2" key="1">
    <citation type="submission" date="2020-11" db="EMBL/GenBank/DDBJ databases">
        <title>Kefir isolates.</title>
        <authorList>
            <person name="Marcisauskas S."/>
            <person name="Kim Y."/>
            <person name="Blasche S."/>
        </authorList>
    </citation>
    <scope>NUCLEOTIDE SEQUENCE [LARGE SCALE GENOMIC DNA]</scope>
    <source>
        <strain evidence="1 2">OG2</strain>
    </source>
</reference>
<dbReference type="AlphaFoldDB" id="A0A9P7BBB4"/>
<sequence>MESSNSESKALATKDMVENKIFEEVLKTVCKEFYAYSKLCERELEEIYKTELVKDVITEEETQESTAYFASDGGNKSKLTPTEIFIRKSKIFLKVQHIYRVATNGNTGPVCSHIFLPAVLDYLLALLVTSVNPERTFSQEYLW</sequence>
<accession>A0A9P7BBB4</accession>
<dbReference type="Proteomes" id="UP000750334">
    <property type="component" value="Unassembled WGS sequence"/>
</dbReference>
<organism evidence="1 2">
    <name type="scientific">Maudiozyma exigua</name>
    <name type="common">Yeast</name>
    <name type="synonym">Kazachstania exigua</name>
    <dbReference type="NCBI Taxonomy" id="34358"/>
    <lineage>
        <taxon>Eukaryota</taxon>
        <taxon>Fungi</taxon>
        <taxon>Dikarya</taxon>
        <taxon>Ascomycota</taxon>
        <taxon>Saccharomycotina</taxon>
        <taxon>Saccharomycetes</taxon>
        <taxon>Saccharomycetales</taxon>
        <taxon>Saccharomycetaceae</taxon>
        <taxon>Maudiozyma</taxon>
    </lineage>
</organism>
<protein>
    <submittedName>
        <fullName evidence="1">Uncharacterized protein</fullName>
    </submittedName>
</protein>
<comment type="caution">
    <text evidence="1">The sequence shown here is derived from an EMBL/GenBank/DDBJ whole genome shotgun (WGS) entry which is preliminary data.</text>
</comment>
<gene>
    <name evidence="1" type="ORF">C6P45_005025</name>
</gene>
<keyword evidence="2" id="KW-1185">Reference proteome</keyword>
<name>A0A9P7BBB4_MAUEX</name>